<evidence type="ECO:0000313" key="8">
    <source>
        <dbReference type="EMBL" id="MFB9905986.1"/>
    </source>
</evidence>
<feature type="transmembrane region" description="Helical" evidence="6">
    <location>
        <begin position="15"/>
        <end position="40"/>
    </location>
</feature>
<evidence type="ECO:0000256" key="2">
    <source>
        <dbReference type="ARBA" id="ARBA00022475"/>
    </source>
</evidence>
<evidence type="ECO:0000256" key="3">
    <source>
        <dbReference type="ARBA" id="ARBA00022692"/>
    </source>
</evidence>
<name>A0ABV6A211_9PSEU</name>
<gene>
    <name evidence="8" type="ORF">ACFFQA_18785</name>
</gene>
<evidence type="ECO:0000256" key="6">
    <source>
        <dbReference type="SAM" id="Phobius"/>
    </source>
</evidence>
<dbReference type="EMBL" id="JBHLZU010000016">
    <property type="protein sequence ID" value="MFB9905986.1"/>
    <property type="molecule type" value="Genomic_DNA"/>
</dbReference>
<evidence type="ECO:0000256" key="5">
    <source>
        <dbReference type="ARBA" id="ARBA00023136"/>
    </source>
</evidence>
<reference evidence="8 9" key="1">
    <citation type="submission" date="2024-09" db="EMBL/GenBank/DDBJ databases">
        <authorList>
            <person name="Sun Q."/>
            <person name="Mori K."/>
        </authorList>
    </citation>
    <scope>NUCLEOTIDE SEQUENCE [LARGE SCALE GENOMIC DNA]</scope>
    <source>
        <strain evidence="8 9">TBRC 7907</strain>
    </source>
</reference>
<organism evidence="8 9">
    <name type="scientific">Allokutzneria oryzae</name>
    <dbReference type="NCBI Taxonomy" id="1378989"/>
    <lineage>
        <taxon>Bacteria</taxon>
        <taxon>Bacillati</taxon>
        <taxon>Actinomycetota</taxon>
        <taxon>Actinomycetes</taxon>
        <taxon>Pseudonocardiales</taxon>
        <taxon>Pseudonocardiaceae</taxon>
        <taxon>Allokutzneria</taxon>
    </lineage>
</organism>
<protein>
    <submittedName>
        <fullName evidence="8">PLD nuclease N-terminal domain-containing protein</fullName>
    </submittedName>
</protein>
<proteinExistence type="predicted"/>
<dbReference type="Pfam" id="PF13396">
    <property type="entry name" value="PLDc_N"/>
    <property type="match status" value="1"/>
</dbReference>
<dbReference type="Proteomes" id="UP001589693">
    <property type="component" value="Unassembled WGS sequence"/>
</dbReference>
<evidence type="ECO:0000256" key="4">
    <source>
        <dbReference type="ARBA" id="ARBA00022989"/>
    </source>
</evidence>
<keyword evidence="2" id="KW-1003">Cell membrane</keyword>
<evidence type="ECO:0000259" key="7">
    <source>
        <dbReference type="Pfam" id="PF13396"/>
    </source>
</evidence>
<feature type="transmembrane region" description="Helical" evidence="6">
    <location>
        <begin position="52"/>
        <end position="72"/>
    </location>
</feature>
<dbReference type="InterPro" id="IPR027379">
    <property type="entry name" value="CLS_N"/>
</dbReference>
<evidence type="ECO:0000256" key="1">
    <source>
        <dbReference type="ARBA" id="ARBA00004651"/>
    </source>
</evidence>
<feature type="domain" description="Cardiolipin synthase N-terminal" evidence="7">
    <location>
        <begin position="33"/>
        <end position="74"/>
    </location>
</feature>
<dbReference type="RefSeq" id="WP_377853521.1">
    <property type="nucleotide sequence ID" value="NZ_JBHLZU010000016.1"/>
</dbReference>
<comment type="subcellular location">
    <subcellularLocation>
        <location evidence="1">Cell membrane</location>
        <topology evidence="1">Multi-pass membrane protein</topology>
    </subcellularLocation>
</comment>
<accession>A0ABV6A211</accession>
<keyword evidence="4 6" id="KW-1133">Transmembrane helix</keyword>
<comment type="caution">
    <text evidence="8">The sequence shown here is derived from an EMBL/GenBank/DDBJ whole genome shotgun (WGS) entry which is preliminary data.</text>
</comment>
<keyword evidence="5 6" id="KW-0472">Membrane</keyword>
<sequence>MTFFDNLVGGSTQVLGLSLAAVLAMGVLAAMAFFVAALVGILRSDESGVIKLLWVVLSFSAPFLGPLLWFVIGRRIAQARL</sequence>
<keyword evidence="9" id="KW-1185">Reference proteome</keyword>
<evidence type="ECO:0000313" key="9">
    <source>
        <dbReference type="Proteomes" id="UP001589693"/>
    </source>
</evidence>
<keyword evidence="3 6" id="KW-0812">Transmembrane</keyword>